<dbReference type="GO" id="GO:0004065">
    <property type="term" value="F:arylsulfatase activity"/>
    <property type="evidence" value="ECO:0007669"/>
    <property type="project" value="TreeGrafter"/>
</dbReference>
<accession>A0A6J4P7N4</accession>
<comment type="similarity">
    <text evidence="1">Belongs to the sulfatase family.</text>
</comment>
<evidence type="ECO:0000313" key="4">
    <source>
        <dbReference type="EMBL" id="CAA9402494.1"/>
    </source>
</evidence>
<dbReference type="EMBL" id="CADCUW010000165">
    <property type="protein sequence ID" value="CAA9402494.1"/>
    <property type="molecule type" value="Genomic_DNA"/>
</dbReference>
<dbReference type="InterPro" id="IPR050738">
    <property type="entry name" value="Sulfatase"/>
</dbReference>
<gene>
    <name evidence="4" type="ORF">AVDCRST_MAG01-01-1124</name>
</gene>
<reference evidence="4" key="1">
    <citation type="submission" date="2020-02" db="EMBL/GenBank/DDBJ databases">
        <authorList>
            <person name="Meier V. D."/>
        </authorList>
    </citation>
    <scope>NUCLEOTIDE SEQUENCE</scope>
    <source>
        <strain evidence="4">AVDCRST_MAG01</strain>
    </source>
</reference>
<organism evidence="4">
    <name type="scientific">uncultured Rubrobacteraceae bacterium</name>
    <dbReference type="NCBI Taxonomy" id="349277"/>
    <lineage>
        <taxon>Bacteria</taxon>
        <taxon>Bacillati</taxon>
        <taxon>Actinomycetota</taxon>
        <taxon>Rubrobacteria</taxon>
        <taxon>Rubrobacterales</taxon>
        <taxon>Rubrobacteraceae</taxon>
        <taxon>environmental samples</taxon>
    </lineage>
</organism>
<protein>
    <submittedName>
        <fullName evidence="4">Sulfatase</fullName>
    </submittedName>
</protein>
<dbReference type="PANTHER" id="PTHR42693">
    <property type="entry name" value="ARYLSULFATASE FAMILY MEMBER"/>
    <property type="match status" value="1"/>
</dbReference>
<dbReference type="CDD" id="cd16148">
    <property type="entry name" value="sulfatase_like"/>
    <property type="match status" value="1"/>
</dbReference>
<feature type="region of interest" description="Disordered" evidence="2">
    <location>
        <begin position="451"/>
        <end position="473"/>
    </location>
</feature>
<proteinExistence type="inferred from homology"/>
<evidence type="ECO:0000256" key="2">
    <source>
        <dbReference type="SAM" id="MobiDB-lite"/>
    </source>
</evidence>
<evidence type="ECO:0000256" key="1">
    <source>
        <dbReference type="ARBA" id="ARBA00008779"/>
    </source>
</evidence>
<feature type="domain" description="Sulfatase N-terminal" evidence="3">
    <location>
        <begin position="64"/>
        <end position="399"/>
    </location>
</feature>
<name>A0A6J4P7N4_9ACTN</name>
<dbReference type="InterPro" id="IPR017850">
    <property type="entry name" value="Alkaline_phosphatase_core_sf"/>
</dbReference>
<dbReference type="PANTHER" id="PTHR42693:SF33">
    <property type="entry name" value="ARYLSULFATASE"/>
    <property type="match status" value="1"/>
</dbReference>
<evidence type="ECO:0000259" key="3">
    <source>
        <dbReference type="Pfam" id="PF00884"/>
    </source>
</evidence>
<dbReference type="InterPro" id="IPR000917">
    <property type="entry name" value="Sulfatase_N"/>
</dbReference>
<dbReference type="AlphaFoldDB" id="A0A6J4P7N4"/>
<sequence length="493" mass="54679">MAQERKPKKGARQRTRGLTRGDFLRAVGAGVPLLGVAGCGGELFRVPEEYLPSGGPGTGGIGMNVILVILDSLRKDHVGAYGNDLIQTPALDAVAREGLRFTRAHPEAMPTIPVRRAIHTGARTFPLGPPAYGWTSIPAGQTTLAEVLKSEGYGTFLVTDTYHQFSKNFGRGFDAIRAIRGQESDPYKDPASVSEEDMHRRYLIQGEGKKARQYLANVQGREREEDWFAPKVFLNAMDMLEEAHREKGPFFMVVDSYDPHEPWDPPKKYVDLYGEGYEGKDPLNSNYGSDDYLTDRQLLRMRALYAGEVTMADRWLGEFLGKTHDMGLMERTLLVVVSDHGHAFGEHDVTGKPPYALWSEITDIVLLMRHPERKMAGQASAHLASTHDVAPTILGALGIEPPPAMGGEDFSVMFDGKDHEGRDYLTSGYKDHVWARDGRRVLFCRNDGSGPRLYDAQSDPRQERDLAEDEPDTVGRMFEDYVLKDAGGSLPPA</sequence>
<dbReference type="SUPFAM" id="SSF53649">
    <property type="entry name" value="Alkaline phosphatase-like"/>
    <property type="match status" value="1"/>
</dbReference>
<dbReference type="Pfam" id="PF00884">
    <property type="entry name" value="Sulfatase"/>
    <property type="match status" value="1"/>
</dbReference>
<dbReference type="Gene3D" id="3.40.720.10">
    <property type="entry name" value="Alkaline Phosphatase, subunit A"/>
    <property type="match status" value="1"/>
</dbReference>